<dbReference type="PROSITE" id="PS51219">
    <property type="entry name" value="DPCK"/>
    <property type="match status" value="1"/>
</dbReference>
<evidence type="ECO:0000256" key="6">
    <source>
        <dbReference type="NCBIfam" id="TIGR00152"/>
    </source>
</evidence>
<dbReference type="NCBIfam" id="TIGR00152">
    <property type="entry name" value="dephospho-CoA kinase"/>
    <property type="match status" value="1"/>
</dbReference>
<dbReference type="InterPro" id="IPR001977">
    <property type="entry name" value="Depp_CoAkinase"/>
</dbReference>
<evidence type="ECO:0000256" key="1">
    <source>
        <dbReference type="ARBA" id="ARBA00009018"/>
    </source>
</evidence>
<dbReference type="GO" id="GO:0005524">
    <property type="term" value="F:ATP binding"/>
    <property type="evidence" value="ECO:0007669"/>
    <property type="project" value="UniProtKB-UniRule"/>
</dbReference>
<evidence type="ECO:0000256" key="5">
    <source>
        <dbReference type="HAMAP-Rule" id="MF_00376"/>
    </source>
</evidence>
<dbReference type="GO" id="GO:0015937">
    <property type="term" value="P:coenzyme A biosynthetic process"/>
    <property type="evidence" value="ECO:0007669"/>
    <property type="project" value="UniProtKB-UniRule"/>
</dbReference>
<comment type="catalytic activity">
    <reaction evidence="5">
        <text>3'-dephospho-CoA + ATP = ADP + CoA + H(+)</text>
        <dbReference type="Rhea" id="RHEA:18245"/>
        <dbReference type="ChEBI" id="CHEBI:15378"/>
        <dbReference type="ChEBI" id="CHEBI:30616"/>
        <dbReference type="ChEBI" id="CHEBI:57287"/>
        <dbReference type="ChEBI" id="CHEBI:57328"/>
        <dbReference type="ChEBI" id="CHEBI:456216"/>
        <dbReference type="EC" id="2.7.1.24"/>
    </reaction>
</comment>
<evidence type="ECO:0000313" key="7">
    <source>
        <dbReference type="EMBL" id="QOL49943.1"/>
    </source>
</evidence>
<keyword evidence="3 5" id="KW-0067">ATP-binding</keyword>
<keyword evidence="8" id="KW-1185">Reference proteome</keyword>
<keyword evidence="5" id="KW-0963">Cytoplasm</keyword>
<feature type="binding site" evidence="5">
    <location>
        <begin position="18"/>
        <end position="23"/>
    </location>
    <ligand>
        <name>ATP</name>
        <dbReference type="ChEBI" id="CHEBI:30616"/>
    </ligand>
</feature>
<dbReference type="PROSITE" id="PS51257">
    <property type="entry name" value="PROKAR_LIPOPROTEIN"/>
    <property type="match status" value="1"/>
</dbReference>
<dbReference type="UniPathway" id="UPA00241">
    <property type="reaction ID" value="UER00356"/>
</dbReference>
<dbReference type="CDD" id="cd02022">
    <property type="entry name" value="DPCK"/>
    <property type="match status" value="1"/>
</dbReference>
<dbReference type="AlphaFoldDB" id="A0A7L9U4F5"/>
<dbReference type="SUPFAM" id="SSF52540">
    <property type="entry name" value="P-loop containing nucleoside triphosphate hydrolases"/>
    <property type="match status" value="1"/>
</dbReference>
<evidence type="ECO:0000313" key="8">
    <source>
        <dbReference type="Proteomes" id="UP000593875"/>
    </source>
</evidence>
<dbReference type="EC" id="2.7.1.24" evidence="5 6"/>
<keyword evidence="2 5" id="KW-0547">Nucleotide-binding</keyword>
<comment type="subcellular location">
    <subcellularLocation>
        <location evidence="5">Cytoplasm</location>
    </subcellularLocation>
</comment>
<dbReference type="PANTHER" id="PTHR10695:SF46">
    <property type="entry name" value="BIFUNCTIONAL COENZYME A SYNTHASE-RELATED"/>
    <property type="match status" value="1"/>
</dbReference>
<dbReference type="KEGG" id="mlir:LPB04_00990"/>
<evidence type="ECO:0000256" key="4">
    <source>
        <dbReference type="ARBA" id="ARBA00022993"/>
    </source>
</evidence>
<dbReference type="Pfam" id="PF01121">
    <property type="entry name" value="CoaE"/>
    <property type="match status" value="1"/>
</dbReference>
<keyword evidence="5 7" id="KW-0418">Kinase</keyword>
<reference evidence="7 8" key="1">
    <citation type="submission" date="2020-10" db="EMBL/GenBank/DDBJ databases">
        <title>Genome sequencing of Massilia sp. LPB0304.</title>
        <authorList>
            <person name="Kim J."/>
        </authorList>
    </citation>
    <scope>NUCLEOTIDE SEQUENCE [LARGE SCALE GENOMIC DNA]</scope>
    <source>
        <strain evidence="7 8">LPB0304</strain>
    </source>
</reference>
<dbReference type="Gene3D" id="3.40.50.300">
    <property type="entry name" value="P-loop containing nucleotide triphosphate hydrolases"/>
    <property type="match status" value="1"/>
</dbReference>
<dbReference type="PANTHER" id="PTHR10695">
    <property type="entry name" value="DEPHOSPHO-COA KINASE-RELATED"/>
    <property type="match status" value="1"/>
</dbReference>
<dbReference type="EMBL" id="CP062941">
    <property type="protein sequence ID" value="QOL49943.1"/>
    <property type="molecule type" value="Genomic_DNA"/>
</dbReference>
<organism evidence="7 8">
    <name type="scientific">Massilia litorea</name>
    <dbReference type="NCBI Taxonomy" id="2769491"/>
    <lineage>
        <taxon>Bacteria</taxon>
        <taxon>Pseudomonadati</taxon>
        <taxon>Pseudomonadota</taxon>
        <taxon>Betaproteobacteria</taxon>
        <taxon>Burkholderiales</taxon>
        <taxon>Oxalobacteraceae</taxon>
        <taxon>Telluria group</taxon>
        <taxon>Massilia</taxon>
    </lineage>
</organism>
<dbReference type="GO" id="GO:0005737">
    <property type="term" value="C:cytoplasm"/>
    <property type="evidence" value="ECO:0007669"/>
    <property type="project" value="UniProtKB-SubCell"/>
</dbReference>
<accession>A0A7L9U4F5</accession>
<dbReference type="InterPro" id="IPR027417">
    <property type="entry name" value="P-loop_NTPase"/>
</dbReference>
<comment type="pathway">
    <text evidence="5">Cofactor biosynthesis; coenzyme A biosynthesis; CoA from (R)-pantothenate: step 5/5.</text>
</comment>
<dbReference type="GO" id="GO:0004140">
    <property type="term" value="F:dephospho-CoA kinase activity"/>
    <property type="evidence" value="ECO:0007669"/>
    <property type="project" value="UniProtKB-UniRule"/>
</dbReference>
<protein>
    <recommendedName>
        <fullName evidence="5 6">Dephospho-CoA kinase</fullName>
        <ecNumber evidence="5 6">2.7.1.24</ecNumber>
    </recommendedName>
    <alternativeName>
        <fullName evidence="5">Dephosphocoenzyme A kinase</fullName>
    </alternativeName>
</protein>
<sequence length="215" mass="22567">MKPVQAPSFSVGLTGGIGCGKTTVADMFGALGASLVDTDAIAHALTAPHGSAMPAILAEFGDGFATPDGALDRAKMRELVFTDPGARARLEAILHPRIREATAAAAAIATGPYVIFVVPLLIESGSWRARVSRILAIDCKEETQIARVMARNNLSEVQVRAIMAAQVTRAQRLAAADDVVVNDDGLEALTPQVARLHAFYMDQAARMAASSMQGL</sequence>
<comment type="function">
    <text evidence="5">Catalyzes the phosphorylation of the 3'-hydroxyl group of dephosphocoenzyme A to form coenzyme A.</text>
</comment>
<gene>
    <name evidence="5" type="primary">coaE</name>
    <name evidence="7" type="ORF">LPB04_00990</name>
</gene>
<name>A0A7L9U4F5_9BURK</name>
<dbReference type="RefSeq" id="WP_193686967.1">
    <property type="nucleotide sequence ID" value="NZ_CP062941.1"/>
</dbReference>
<evidence type="ECO:0000256" key="3">
    <source>
        <dbReference type="ARBA" id="ARBA00022840"/>
    </source>
</evidence>
<keyword evidence="4 5" id="KW-0173">Coenzyme A biosynthesis</keyword>
<keyword evidence="5 7" id="KW-0808">Transferase</keyword>
<evidence type="ECO:0000256" key="2">
    <source>
        <dbReference type="ARBA" id="ARBA00022741"/>
    </source>
</evidence>
<dbReference type="HAMAP" id="MF_00376">
    <property type="entry name" value="Dephospho_CoA_kinase"/>
    <property type="match status" value="1"/>
</dbReference>
<dbReference type="Proteomes" id="UP000593875">
    <property type="component" value="Chromosome"/>
</dbReference>
<comment type="similarity">
    <text evidence="1 5">Belongs to the CoaE family.</text>
</comment>
<proteinExistence type="inferred from homology"/>